<proteinExistence type="predicted"/>
<gene>
    <name evidence="2" type="ORF">J2T23_001614</name>
</gene>
<dbReference type="EMBL" id="JAUSTB010000004">
    <property type="protein sequence ID" value="MDQ0145722.1"/>
    <property type="molecule type" value="Genomic_DNA"/>
</dbReference>
<accession>A0AAJ1WF73</accession>
<sequence length="57" mass="6071">MERPLAENSQEIEVLDGQASVEELLAELGFDWSAEPVAGGPLPGNPEGDTFTQPALF</sequence>
<comment type="caution">
    <text evidence="2">The sequence shown here is derived from an EMBL/GenBank/DDBJ whole genome shotgun (WGS) entry which is preliminary data.</text>
</comment>
<dbReference type="Proteomes" id="UP001239267">
    <property type="component" value="Unassembled WGS sequence"/>
</dbReference>
<protein>
    <submittedName>
        <fullName evidence="2">Uncharacterized protein</fullName>
    </submittedName>
</protein>
<name>A0AAJ1WF73_9MICC</name>
<dbReference type="RefSeq" id="WP_168223199.1">
    <property type="nucleotide sequence ID" value="NZ_JAUSTB010000004.1"/>
</dbReference>
<evidence type="ECO:0000256" key="1">
    <source>
        <dbReference type="SAM" id="MobiDB-lite"/>
    </source>
</evidence>
<feature type="region of interest" description="Disordered" evidence="1">
    <location>
        <begin position="36"/>
        <end position="57"/>
    </location>
</feature>
<organism evidence="2 3">
    <name type="scientific">Pseudarthrobacter niigatensis</name>
    <dbReference type="NCBI Taxonomy" id="369935"/>
    <lineage>
        <taxon>Bacteria</taxon>
        <taxon>Bacillati</taxon>
        <taxon>Actinomycetota</taxon>
        <taxon>Actinomycetes</taxon>
        <taxon>Micrococcales</taxon>
        <taxon>Micrococcaceae</taxon>
        <taxon>Pseudarthrobacter</taxon>
    </lineage>
</organism>
<reference evidence="2 3" key="1">
    <citation type="submission" date="2023-07" db="EMBL/GenBank/DDBJ databases">
        <title>Sorghum-associated microbial communities from plants grown in Nebraska, USA.</title>
        <authorList>
            <person name="Schachtman D."/>
        </authorList>
    </citation>
    <scope>NUCLEOTIDE SEQUENCE [LARGE SCALE GENOMIC DNA]</scope>
    <source>
        <strain evidence="2 3">DS1001</strain>
    </source>
</reference>
<dbReference type="AlphaFoldDB" id="A0AAJ1WF73"/>
<evidence type="ECO:0000313" key="2">
    <source>
        <dbReference type="EMBL" id="MDQ0145722.1"/>
    </source>
</evidence>
<evidence type="ECO:0000313" key="3">
    <source>
        <dbReference type="Proteomes" id="UP001239267"/>
    </source>
</evidence>
<keyword evidence="3" id="KW-1185">Reference proteome</keyword>